<keyword evidence="2" id="KW-1185">Reference proteome</keyword>
<dbReference type="Proteomes" id="UP000050761">
    <property type="component" value="Unassembled WGS sequence"/>
</dbReference>
<gene>
    <name evidence="1" type="ORF">HPBE_LOCUS11672</name>
</gene>
<accession>A0A3P7ZGJ3</accession>
<reference evidence="3" key="2">
    <citation type="submission" date="2019-09" db="UniProtKB">
        <authorList>
            <consortium name="WormBaseParasite"/>
        </authorList>
    </citation>
    <scope>IDENTIFICATION</scope>
</reference>
<organism evidence="2 3">
    <name type="scientific">Heligmosomoides polygyrus</name>
    <name type="common">Parasitic roundworm</name>
    <dbReference type="NCBI Taxonomy" id="6339"/>
    <lineage>
        <taxon>Eukaryota</taxon>
        <taxon>Metazoa</taxon>
        <taxon>Ecdysozoa</taxon>
        <taxon>Nematoda</taxon>
        <taxon>Chromadorea</taxon>
        <taxon>Rhabditida</taxon>
        <taxon>Rhabditina</taxon>
        <taxon>Rhabditomorpha</taxon>
        <taxon>Strongyloidea</taxon>
        <taxon>Heligmosomidae</taxon>
        <taxon>Heligmosomoides</taxon>
    </lineage>
</organism>
<dbReference type="WBParaSite" id="HPBE_0001167101-mRNA-1">
    <property type="protein sequence ID" value="HPBE_0001167101-mRNA-1"/>
    <property type="gene ID" value="HPBE_0001167101"/>
</dbReference>
<sequence length="166" mass="18334">MQKNWTQGRIVQFSQEPCQTTPALTANQSVKLTRSTARSEAIYTVSSVNCSLYRRYAIIKVQDQEINFQVDTASDVNVISKDTCTLMGKPELRPPSLIAHSASGDRIPFLGQSHCTYKFNNSSAQGTFYVADIPSNLLGSEWVSKMGIYAIMDSLPRTDPGLPPPQ</sequence>
<accession>A0A183FU43</accession>
<protein>
    <submittedName>
        <fullName evidence="3">Peptidase A2 domain-containing protein</fullName>
    </submittedName>
</protein>
<evidence type="ECO:0000313" key="1">
    <source>
        <dbReference type="EMBL" id="VDO89439.1"/>
    </source>
</evidence>
<dbReference type="SUPFAM" id="SSF50630">
    <property type="entry name" value="Acid proteases"/>
    <property type="match status" value="1"/>
</dbReference>
<evidence type="ECO:0000313" key="3">
    <source>
        <dbReference type="WBParaSite" id="HPBE_0001167101-mRNA-1"/>
    </source>
</evidence>
<dbReference type="EMBL" id="UZAH01027190">
    <property type="protein sequence ID" value="VDO89439.1"/>
    <property type="molecule type" value="Genomic_DNA"/>
</dbReference>
<dbReference type="Gene3D" id="2.40.70.10">
    <property type="entry name" value="Acid Proteases"/>
    <property type="match status" value="1"/>
</dbReference>
<name>A0A183FU43_HELPZ</name>
<reference evidence="1 2" key="1">
    <citation type="submission" date="2018-11" db="EMBL/GenBank/DDBJ databases">
        <authorList>
            <consortium name="Pathogen Informatics"/>
        </authorList>
    </citation>
    <scope>NUCLEOTIDE SEQUENCE [LARGE SCALE GENOMIC DNA]</scope>
</reference>
<dbReference type="InterPro" id="IPR021109">
    <property type="entry name" value="Peptidase_aspartic_dom_sf"/>
</dbReference>
<evidence type="ECO:0000313" key="2">
    <source>
        <dbReference type="Proteomes" id="UP000050761"/>
    </source>
</evidence>
<dbReference type="AlphaFoldDB" id="A0A183FU43"/>
<dbReference type="OrthoDB" id="5875875at2759"/>
<proteinExistence type="predicted"/>